<evidence type="ECO:0000256" key="2">
    <source>
        <dbReference type="SAM" id="SignalP"/>
    </source>
</evidence>
<proteinExistence type="predicted"/>
<protein>
    <submittedName>
        <fullName evidence="3">Glutamate receptor 3.1</fullName>
    </submittedName>
</protein>
<reference evidence="3" key="1">
    <citation type="journal article" date="2014" name="PLoS ONE">
        <title>Transcriptome-Based Identification of ABC Transporters in the Western Tarnished Plant Bug Lygus hesperus.</title>
        <authorList>
            <person name="Hull J.J."/>
            <person name="Chaney K."/>
            <person name="Geib S.M."/>
            <person name="Fabrick J.A."/>
            <person name="Brent C.S."/>
            <person name="Walsh D."/>
            <person name="Lavine L.C."/>
        </authorList>
    </citation>
    <scope>NUCLEOTIDE SEQUENCE</scope>
</reference>
<dbReference type="Gene3D" id="1.10.287.70">
    <property type="match status" value="1"/>
</dbReference>
<accession>A0A0A9VQM7</accession>
<keyword evidence="1" id="KW-0472">Membrane</keyword>
<feature type="non-terminal residue" evidence="3">
    <location>
        <position position="1"/>
    </location>
</feature>
<evidence type="ECO:0000313" key="3">
    <source>
        <dbReference type="EMBL" id="JAF98726.1"/>
    </source>
</evidence>
<feature type="signal peptide" evidence="2">
    <location>
        <begin position="1"/>
        <end position="17"/>
    </location>
</feature>
<organism evidence="3">
    <name type="scientific">Lygus hesperus</name>
    <name type="common">Western plant bug</name>
    <dbReference type="NCBI Taxonomy" id="30085"/>
    <lineage>
        <taxon>Eukaryota</taxon>
        <taxon>Metazoa</taxon>
        <taxon>Ecdysozoa</taxon>
        <taxon>Arthropoda</taxon>
        <taxon>Hexapoda</taxon>
        <taxon>Insecta</taxon>
        <taxon>Pterygota</taxon>
        <taxon>Neoptera</taxon>
        <taxon>Paraneoptera</taxon>
        <taxon>Hemiptera</taxon>
        <taxon>Heteroptera</taxon>
        <taxon>Panheteroptera</taxon>
        <taxon>Cimicomorpha</taxon>
        <taxon>Miridae</taxon>
        <taxon>Mirini</taxon>
        <taxon>Lygus</taxon>
    </lineage>
</organism>
<feature type="transmembrane region" description="Helical" evidence="1">
    <location>
        <begin position="33"/>
        <end position="53"/>
    </location>
</feature>
<keyword evidence="3" id="KW-0675">Receptor</keyword>
<sequence length="117" mass="13350">TRLGGSSLQLLSILVLADVPPSTELQGACRYILSFWSFSAMIITTIFSSGLVSHLTSQHFTRKIDTVEELIDRNFKWGFLTQPDFSELLNTKGNLLHARLRVRAMRLKDLQEHIDYL</sequence>
<keyword evidence="1" id="KW-0812">Transmembrane</keyword>
<name>A0A0A9VQM7_LYGHE</name>
<keyword evidence="2" id="KW-0732">Signal</keyword>
<reference evidence="3" key="2">
    <citation type="submission" date="2014-07" db="EMBL/GenBank/DDBJ databases">
        <authorList>
            <person name="Hull J."/>
        </authorList>
    </citation>
    <scope>NUCLEOTIDE SEQUENCE</scope>
</reference>
<keyword evidence="1" id="KW-1133">Transmembrane helix</keyword>
<gene>
    <name evidence="3" type="primary">GLR3.1</name>
    <name evidence="3" type="ORF">CM83_105606</name>
</gene>
<dbReference type="EMBL" id="GBHO01044877">
    <property type="protein sequence ID" value="JAF98726.1"/>
    <property type="molecule type" value="Transcribed_RNA"/>
</dbReference>
<feature type="chain" id="PRO_5002053515" evidence="2">
    <location>
        <begin position="18"/>
        <end position="117"/>
    </location>
</feature>
<evidence type="ECO:0000256" key="1">
    <source>
        <dbReference type="SAM" id="Phobius"/>
    </source>
</evidence>
<dbReference type="AlphaFoldDB" id="A0A0A9VQM7"/>
<feature type="non-terminal residue" evidence="3">
    <location>
        <position position="117"/>
    </location>
</feature>